<dbReference type="EMBL" id="QHKI01000052">
    <property type="protein sequence ID" value="RSM74375.1"/>
    <property type="molecule type" value="Genomic_DNA"/>
</dbReference>
<reference evidence="2 3" key="1">
    <citation type="submission" date="2018-05" db="EMBL/GenBank/DDBJ databases">
        <title>Evolution of GPA BGCs.</title>
        <authorList>
            <person name="Waglechner N."/>
            <person name="Wright G.D."/>
        </authorList>
    </citation>
    <scope>NUCLEOTIDE SEQUENCE [LARGE SCALE GENOMIC DNA]</scope>
    <source>
        <strain evidence="2 3">A82846</strain>
    </source>
</reference>
<dbReference type="RefSeq" id="WP_037265489.1">
    <property type="nucleotide sequence ID" value="NZ_QHKI01000052.1"/>
</dbReference>
<organism evidence="2 3">
    <name type="scientific">Kibdelosporangium aridum</name>
    <dbReference type="NCBI Taxonomy" id="2030"/>
    <lineage>
        <taxon>Bacteria</taxon>
        <taxon>Bacillati</taxon>
        <taxon>Actinomycetota</taxon>
        <taxon>Actinomycetes</taxon>
        <taxon>Pseudonocardiales</taxon>
        <taxon>Pseudonocardiaceae</taxon>
        <taxon>Kibdelosporangium</taxon>
    </lineage>
</organism>
<feature type="chain" id="PRO_5019084780" evidence="1">
    <location>
        <begin position="24"/>
        <end position="160"/>
    </location>
</feature>
<evidence type="ECO:0000313" key="2">
    <source>
        <dbReference type="EMBL" id="RSM74375.1"/>
    </source>
</evidence>
<sequence>MRKLFGVLVVAGLLVFSGGTAHAAELHQWRSGTNLCMEAGAPGGFLLPLGKPCRYDRTQWWTDHNLGNGYWMLESSQHPGQCVQNTSSLDKYYYTARLMPCDAARTLMHWTRYRVGTAWHWKTREFGGRCLRATVEDQGLLGGVCDTADTRTLWTASLIG</sequence>
<dbReference type="Proteomes" id="UP000287547">
    <property type="component" value="Unassembled WGS sequence"/>
</dbReference>
<keyword evidence="1" id="KW-0732">Signal</keyword>
<protein>
    <submittedName>
        <fullName evidence="2">Uncharacterized protein</fullName>
    </submittedName>
</protein>
<dbReference type="Gene3D" id="2.80.10.50">
    <property type="match status" value="1"/>
</dbReference>
<dbReference type="AlphaFoldDB" id="A0A428YWD9"/>
<evidence type="ECO:0000313" key="3">
    <source>
        <dbReference type="Proteomes" id="UP000287547"/>
    </source>
</evidence>
<dbReference type="PROSITE" id="PS50231">
    <property type="entry name" value="RICIN_B_LECTIN"/>
    <property type="match status" value="1"/>
</dbReference>
<dbReference type="OrthoDB" id="4273937at2"/>
<proteinExistence type="predicted"/>
<feature type="signal peptide" evidence="1">
    <location>
        <begin position="1"/>
        <end position="23"/>
    </location>
</feature>
<accession>A0A428YWD9</accession>
<gene>
    <name evidence="2" type="ORF">DMH04_40250</name>
</gene>
<name>A0A428YWD9_KIBAR</name>
<comment type="caution">
    <text evidence="2">The sequence shown here is derived from an EMBL/GenBank/DDBJ whole genome shotgun (WGS) entry which is preliminary data.</text>
</comment>
<evidence type="ECO:0000256" key="1">
    <source>
        <dbReference type="SAM" id="SignalP"/>
    </source>
</evidence>